<dbReference type="EMBL" id="CP045273">
    <property type="protein sequence ID" value="QJX80778.1"/>
    <property type="molecule type" value="Genomic_DNA"/>
</dbReference>
<accession>A0A6M6E8M9</accession>
<evidence type="ECO:0000313" key="1">
    <source>
        <dbReference type="EMBL" id="QJX80778.1"/>
    </source>
</evidence>
<evidence type="ECO:0000313" key="2">
    <source>
        <dbReference type="Proteomes" id="UP000501076"/>
    </source>
</evidence>
<dbReference type="AlphaFoldDB" id="A0A6M6E8M9"/>
<keyword evidence="1" id="KW-0614">Plasmid</keyword>
<reference evidence="1 2" key="1">
    <citation type="submission" date="2019-10" db="EMBL/GenBank/DDBJ databases">
        <title>Complete genome sequences for adaption low water activity.</title>
        <authorList>
            <person name="Zhao L."/>
            <person name="Zhong J."/>
        </authorList>
    </citation>
    <scope>NUCLEOTIDE SEQUENCE [LARGE SCALE GENOMIC DNA]</scope>
    <source>
        <strain evidence="1 2">FDU301</strain>
        <plasmid evidence="2">pfdu301a</plasmid>
    </source>
</reference>
<dbReference type="RefSeq" id="WP_171778775.1">
    <property type="nucleotide sequence ID" value="NZ_CP045273.1"/>
</dbReference>
<dbReference type="Proteomes" id="UP000501076">
    <property type="component" value="Plasmid pFDU301A"/>
</dbReference>
<protein>
    <submittedName>
        <fullName evidence="1">Uncharacterized protein</fullName>
    </submittedName>
</protein>
<organism evidence="1 2">
    <name type="scientific">Priestia megaterium</name>
    <name type="common">Bacillus megaterium</name>
    <dbReference type="NCBI Taxonomy" id="1404"/>
    <lineage>
        <taxon>Bacteria</taxon>
        <taxon>Bacillati</taxon>
        <taxon>Bacillota</taxon>
        <taxon>Bacilli</taxon>
        <taxon>Bacillales</taxon>
        <taxon>Bacillaceae</taxon>
        <taxon>Priestia</taxon>
    </lineage>
</organism>
<sequence>MDLKQCAKIRMLAENNQFIDLKYANEIIVSLCNELEEKTILATNLTNEIKMRPITYPHHCYLIINRYNIEEFYLFREKYEAELFRLAHEEPRDYQVKTVELFEEHKKAILTKEYAFLRS</sequence>
<proteinExistence type="predicted"/>
<gene>
    <name evidence="1" type="ORF">FDZ14_32320</name>
</gene>
<name>A0A6M6E8M9_PRIMG</name>
<geneLocation type="plasmid" evidence="2">
    <name>pfdu301a</name>
</geneLocation>